<dbReference type="Proteomes" id="UP000037136">
    <property type="component" value="Unassembled WGS sequence"/>
</dbReference>
<reference evidence="3 4" key="1">
    <citation type="journal article" date="2015" name="BMC Genomics">
        <title>Gene expression during zombie ant biting behavior reflects the complexity underlying fungal parasitic behavioral manipulation.</title>
        <authorList>
            <person name="de Bekker C."/>
            <person name="Ohm R.A."/>
            <person name="Loreto R.G."/>
            <person name="Sebastian A."/>
            <person name="Albert I."/>
            <person name="Merrow M."/>
            <person name="Brachmann A."/>
            <person name="Hughes D.P."/>
        </authorList>
    </citation>
    <scope>NUCLEOTIDE SEQUENCE [LARGE SCALE GENOMIC DNA]</scope>
    <source>
        <strain evidence="3 4">SC16a</strain>
    </source>
</reference>
<evidence type="ECO:0000256" key="2">
    <source>
        <dbReference type="SAM" id="SignalP"/>
    </source>
</evidence>
<reference evidence="3 4" key="2">
    <citation type="journal article" date="2017" name="Sci. Rep.">
        <title>Ant-infecting Ophiocordyceps genomes reveal a high diversity of potential behavioral manipulation genes and a possible major role for enterotoxins.</title>
        <authorList>
            <person name="de Bekker C."/>
            <person name="Ohm R.A."/>
            <person name="Evans H.C."/>
            <person name="Brachmann A."/>
            <person name="Hughes D.P."/>
        </authorList>
    </citation>
    <scope>NUCLEOTIDE SEQUENCE [LARGE SCALE GENOMIC DNA]</scope>
    <source>
        <strain evidence="3 4">SC16a</strain>
    </source>
</reference>
<dbReference type="AlphaFoldDB" id="A0A2A9PG08"/>
<keyword evidence="4" id="KW-1185">Reference proteome</keyword>
<accession>A0A2A9PG08</accession>
<feature type="compositionally biased region" description="Low complexity" evidence="1">
    <location>
        <begin position="67"/>
        <end position="85"/>
    </location>
</feature>
<organism evidence="3 4">
    <name type="scientific">Ophiocordyceps unilateralis</name>
    <name type="common">Zombie-ant fungus</name>
    <name type="synonym">Torrubia unilateralis</name>
    <dbReference type="NCBI Taxonomy" id="268505"/>
    <lineage>
        <taxon>Eukaryota</taxon>
        <taxon>Fungi</taxon>
        <taxon>Dikarya</taxon>
        <taxon>Ascomycota</taxon>
        <taxon>Pezizomycotina</taxon>
        <taxon>Sordariomycetes</taxon>
        <taxon>Hypocreomycetidae</taxon>
        <taxon>Hypocreales</taxon>
        <taxon>Ophiocordycipitaceae</taxon>
        <taxon>Ophiocordyceps</taxon>
    </lineage>
</organism>
<evidence type="ECO:0000313" key="3">
    <source>
        <dbReference type="EMBL" id="PFH59766.1"/>
    </source>
</evidence>
<dbReference type="PANTHER" id="PTHR35605:SF1">
    <property type="entry name" value="ECP2 EFFECTOR PROTEIN DOMAIN-CONTAINING PROTEIN-RELATED"/>
    <property type="match status" value="1"/>
</dbReference>
<protein>
    <submittedName>
        <fullName evidence="3">Uncharacterized protein</fullName>
    </submittedName>
</protein>
<dbReference type="PANTHER" id="PTHR35605">
    <property type="entry name" value="ECP2 EFFECTOR PROTEIN DOMAIN-CONTAINING PROTEIN-RELATED"/>
    <property type="match status" value="1"/>
</dbReference>
<comment type="caution">
    <text evidence="3">The sequence shown here is derived from an EMBL/GenBank/DDBJ whole genome shotgun (WGS) entry which is preliminary data.</text>
</comment>
<dbReference type="OrthoDB" id="3552888at2759"/>
<evidence type="ECO:0000313" key="4">
    <source>
        <dbReference type="Proteomes" id="UP000037136"/>
    </source>
</evidence>
<sequence>MNKATILALSTLVGRVMGLVTAPIDGYDVFTPEWEVELSPGGRTVTLNGTIEEVYQQVVQLNPNYEQQSSTVTTSSSQKQSSTPSKVAQNASVMLAVDWNLATSLCGGKWQATSVRRVREGIGYLRRVRGRPSSLAGPSRCGRVSCAYNSAIWWCNDDLQPKALSSFAAIADGAQFLVKRCVEWMNPQPEAFGGQAFHPSGWNVIIRKDEC</sequence>
<feature type="chain" id="PRO_5013083567" evidence="2">
    <location>
        <begin position="19"/>
        <end position="211"/>
    </location>
</feature>
<keyword evidence="2" id="KW-0732">Signal</keyword>
<feature type="region of interest" description="Disordered" evidence="1">
    <location>
        <begin position="66"/>
        <end position="85"/>
    </location>
</feature>
<feature type="signal peptide" evidence="2">
    <location>
        <begin position="1"/>
        <end position="18"/>
    </location>
</feature>
<dbReference type="STRING" id="268505.A0A2A9PG08"/>
<dbReference type="EMBL" id="LAZP02000174">
    <property type="protein sequence ID" value="PFH59766.1"/>
    <property type="molecule type" value="Genomic_DNA"/>
</dbReference>
<name>A0A2A9PG08_OPHUN</name>
<evidence type="ECO:0000256" key="1">
    <source>
        <dbReference type="SAM" id="MobiDB-lite"/>
    </source>
</evidence>
<gene>
    <name evidence="3" type="ORF">XA68_11897</name>
</gene>
<proteinExistence type="predicted"/>